<keyword evidence="1" id="KW-1133">Transmembrane helix</keyword>
<evidence type="ECO:0000313" key="3">
    <source>
        <dbReference type="Proteomes" id="UP001642540"/>
    </source>
</evidence>
<comment type="caution">
    <text evidence="2">The sequence shown here is derived from an EMBL/GenBank/DDBJ whole genome shotgun (WGS) entry which is preliminary data.</text>
</comment>
<keyword evidence="3" id="KW-1185">Reference proteome</keyword>
<proteinExistence type="predicted"/>
<feature type="transmembrane region" description="Helical" evidence="1">
    <location>
        <begin position="289"/>
        <end position="311"/>
    </location>
</feature>
<gene>
    <name evidence="2" type="ORF">ODALV1_LOCUS11528</name>
</gene>
<keyword evidence="1" id="KW-0812">Transmembrane</keyword>
<sequence>MPSTILSKCLQRQDHSVVDVEVENSETYQQNEIFCSNPCTVATIESSASELNNAADEIISVPDTITRKECLEMWLNFNYFSGISAFRIDSNRNSRSSWVNKVSSILFTLLAMTYTIFNVRRLGWDLEENGPPLTQQEKSSIYIALIYQLCLLLLHACVFRMMWFKRREFMSFFEFLDASKILNNVKLMHTQIQAISLFISTLLISFICTMGGLNVVDNLKYWSFFGILEYQEGIFLLGLKKSYDPGPESNQSIERSETTEDALINSGIFLSDGITETVLFGSTGMAMNFFQLLIIMFSIDYLLLSTINLWMATKSLEEYLSQWKDCRKGKDSDESSGTQSHNIANDIVKKYKELSILSRHINAITDSILPALVFMNIITMSYFMHTCVLRDWNFAVFLILKLSKAGKYYSWFISEDVQQFLEFDSQQMGRTVAEIKDSPIGIGTGVFYIDIRFFLSECTGNPVPGSKGKKIDNIGVRTRGKSSNR</sequence>
<evidence type="ECO:0000256" key="1">
    <source>
        <dbReference type="SAM" id="Phobius"/>
    </source>
</evidence>
<name>A0ABP1QLC3_9HEXA</name>
<evidence type="ECO:0000313" key="2">
    <source>
        <dbReference type="EMBL" id="CAL8103700.1"/>
    </source>
</evidence>
<evidence type="ECO:0008006" key="4">
    <source>
        <dbReference type="Google" id="ProtNLM"/>
    </source>
</evidence>
<feature type="transmembrane region" description="Helical" evidence="1">
    <location>
        <begin position="98"/>
        <end position="117"/>
    </location>
</feature>
<feature type="transmembrane region" description="Helical" evidence="1">
    <location>
        <begin position="141"/>
        <end position="163"/>
    </location>
</feature>
<keyword evidence="1" id="KW-0472">Membrane</keyword>
<reference evidence="2 3" key="1">
    <citation type="submission" date="2024-08" db="EMBL/GenBank/DDBJ databases">
        <authorList>
            <person name="Cucini C."/>
            <person name="Frati F."/>
        </authorList>
    </citation>
    <scope>NUCLEOTIDE SEQUENCE [LARGE SCALE GENOMIC DNA]</scope>
</reference>
<dbReference type="Proteomes" id="UP001642540">
    <property type="component" value="Unassembled WGS sequence"/>
</dbReference>
<feature type="transmembrane region" description="Helical" evidence="1">
    <location>
        <begin position="194"/>
        <end position="216"/>
    </location>
</feature>
<dbReference type="EMBL" id="CAXLJM020000035">
    <property type="protein sequence ID" value="CAL8103700.1"/>
    <property type="molecule type" value="Genomic_DNA"/>
</dbReference>
<organism evidence="2 3">
    <name type="scientific">Orchesella dallaii</name>
    <dbReference type="NCBI Taxonomy" id="48710"/>
    <lineage>
        <taxon>Eukaryota</taxon>
        <taxon>Metazoa</taxon>
        <taxon>Ecdysozoa</taxon>
        <taxon>Arthropoda</taxon>
        <taxon>Hexapoda</taxon>
        <taxon>Collembola</taxon>
        <taxon>Entomobryomorpha</taxon>
        <taxon>Entomobryoidea</taxon>
        <taxon>Orchesellidae</taxon>
        <taxon>Orchesellinae</taxon>
        <taxon>Orchesella</taxon>
    </lineage>
</organism>
<protein>
    <recommendedName>
        <fullName evidence="4">Gustatory receptor</fullName>
    </recommendedName>
</protein>
<accession>A0ABP1QLC3</accession>